<dbReference type="InterPro" id="IPR004045">
    <property type="entry name" value="Glutathione_S-Trfase_N"/>
</dbReference>
<dbReference type="SFLD" id="SFLDS00019">
    <property type="entry name" value="Glutathione_Transferase_(cytos"/>
    <property type="match status" value="1"/>
</dbReference>
<protein>
    <recommendedName>
        <fullName evidence="2">GST N-terminal domain-containing protein</fullName>
    </recommendedName>
</protein>
<dbReference type="InterPro" id="IPR036282">
    <property type="entry name" value="Glutathione-S-Trfase_C_sf"/>
</dbReference>
<dbReference type="CDD" id="cd00299">
    <property type="entry name" value="GST_C_family"/>
    <property type="match status" value="1"/>
</dbReference>
<dbReference type="PROSITE" id="PS51354">
    <property type="entry name" value="GLUTAREDOXIN_2"/>
    <property type="match status" value="1"/>
</dbReference>
<dbReference type="PROSITE" id="PS50404">
    <property type="entry name" value="GST_NTER"/>
    <property type="match status" value="1"/>
</dbReference>
<dbReference type="Gene3D" id="1.20.1050.10">
    <property type="match status" value="1"/>
</dbReference>
<organism evidence="3 4">
    <name type="scientific">Fusarium oligoseptatum</name>
    <dbReference type="NCBI Taxonomy" id="2604345"/>
    <lineage>
        <taxon>Eukaryota</taxon>
        <taxon>Fungi</taxon>
        <taxon>Dikarya</taxon>
        <taxon>Ascomycota</taxon>
        <taxon>Pezizomycotina</taxon>
        <taxon>Sordariomycetes</taxon>
        <taxon>Hypocreomycetidae</taxon>
        <taxon>Hypocreales</taxon>
        <taxon>Nectriaceae</taxon>
        <taxon>Fusarium</taxon>
        <taxon>Fusarium solani species complex</taxon>
    </lineage>
</organism>
<dbReference type="SUPFAM" id="SSF47616">
    <property type="entry name" value="GST C-terminal domain-like"/>
    <property type="match status" value="1"/>
</dbReference>
<dbReference type="Pfam" id="PF13409">
    <property type="entry name" value="GST_N_2"/>
    <property type="match status" value="1"/>
</dbReference>
<dbReference type="PANTHER" id="PTHR43968:SF8">
    <property type="entry name" value="S-TRANSFERASE, PUTATIVE (AFU_ORTHOLOGUE AFUA_2G00590)-RELATED"/>
    <property type="match status" value="1"/>
</dbReference>
<evidence type="ECO:0000313" key="3">
    <source>
        <dbReference type="EMBL" id="RSL95293.1"/>
    </source>
</evidence>
<accession>A0A428SZS2</accession>
<keyword evidence="4" id="KW-1185">Reference proteome</keyword>
<dbReference type="InterPro" id="IPR050983">
    <property type="entry name" value="GST_Omega/HSP26"/>
</dbReference>
<comment type="similarity">
    <text evidence="1">Belongs to the GST superfamily.</text>
</comment>
<reference evidence="3 4" key="1">
    <citation type="submission" date="2017-06" db="EMBL/GenBank/DDBJ databases">
        <title>Comparative genomic analysis of Ambrosia Fusariam Clade fungi.</title>
        <authorList>
            <person name="Stajich J.E."/>
            <person name="Carrillo J."/>
            <person name="Kijimoto T."/>
            <person name="Eskalen A."/>
            <person name="O'Donnell K."/>
            <person name="Kasson M."/>
        </authorList>
    </citation>
    <scope>NUCLEOTIDE SEQUENCE [LARGE SCALE GENOMIC DNA]</scope>
    <source>
        <strain evidence="3 4">NRRL62579</strain>
    </source>
</reference>
<dbReference type="CDD" id="cd00570">
    <property type="entry name" value="GST_N_family"/>
    <property type="match status" value="1"/>
</dbReference>
<sequence length="250" mass="27970">MYLFKYKQSLISSSLDLSDRHTTRIPHLLTYSYHQSWLKTARLSFYTHRQCPYAHRVHITLAELGIPFEEEQIDLEVPRTEAYLKINPRGKVPALSYNGKIITESAIIAKFLADAYPSPLVPPSNSVDGALRRAQIDFFVDTYVNNVLGLLYKGISAKTDAEAEKIGHALVENIVKEIEPELNDAAPYFGGSDKVTLAEALVASFVIRLLSLGRSGILFKEALSGLEAKAPNFFQVGSYSAEDAQYYRHL</sequence>
<dbReference type="GO" id="GO:0005737">
    <property type="term" value="C:cytoplasm"/>
    <property type="evidence" value="ECO:0007669"/>
    <property type="project" value="TreeGrafter"/>
</dbReference>
<proteinExistence type="inferred from homology"/>
<dbReference type="EMBL" id="NKCK01000154">
    <property type="protein sequence ID" value="RSL95293.1"/>
    <property type="molecule type" value="Genomic_DNA"/>
</dbReference>
<dbReference type="Proteomes" id="UP000287144">
    <property type="component" value="Unassembled WGS sequence"/>
</dbReference>
<dbReference type="SUPFAM" id="SSF52833">
    <property type="entry name" value="Thioredoxin-like"/>
    <property type="match status" value="1"/>
</dbReference>
<gene>
    <name evidence="3" type="ORF">CEP52_012167</name>
</gene>
<dbReference type="InterPro" id="IPR040079">
    <property type="entry name" value="Glutathione_S-Trfase"/>
</dbReference>
<dbReference type="AlphaFoldDB" id="A0A428SZS2"/>
<evidence type="ECO:0000256" key="1">
    <source>
        <dbReference type="ARBA" id="ARBA00007409"/>
    </source>
</evidence>
<dbReference type="STRING" id="1325735.A0A428SZS2"/>
<dbReference type="SFLD" id="SFLDG00358">
    <property type="entry name" value="Main_(cytGST)"/>
    <property type="match status" value="1"/>
</dbReference>
<dbReference type="PANTHER" id="PTHR43968">
    <property type="match status" value="1"/>
</dbReference>
<dbReference type="InterPro" id="IPR036249">
    <property type="entry name" value="Thioredoxin-like_sf"/>
</dbReference>
<comment type="caution">
    <text evidence="3">The sequence shown here is derived from an EMBL/GenBank/DDBJ whole genome shotgun (WGS) entry which is preliminary data.</text>
</comment>
<dbReference type="Gene3D" id="3.40.30.10">
    <property type="entry name" value="Glutaredoxin"/>
    <property type="match status" value="1"/>
</dbReference>
<name>A0A428SZS2_9HYPO</name>
<feature type="domain" description="GST N-terminal" evidence="2">
    <location>
        <begin position="41"/>
        <end position="120"/>
    </location>
</feature>
<evidence type="ECO:0000313" key="4">
    <source>
        <dbReference type="Proteomes" id="UP000287144"/>
    </source>
</evidence>
<evidence type="ECO:0000259" key="2">
    <source>
        <dbReference type="PROSITE" id="PS50404"/>
    </source>
</evidence>